<dbReference type="PANTHER" id="PTHR30055:SF209">
    <property type="entry name" value="POSSIBLE TRANSCRIPTIONAL REGULATORY PROTEIN (PROBABLY TETR-FAMILY)"/>
    <property type="match status" value="1"/>
</dbReference>
<proteinExistence type="predicted"/>
<keyword evidence="1 2" id="KW-0238">DNA-binding</keyword>
<dbReference type="EMBL" id="FNAX01000016">
    <property type="protein sequence ID" value="SDG24830.1"/>
    <property type="molecule type" value="Genomic_DNA"/>
</dbReference>
<dbReference type="GO" id="GO:0000976">
    <property type="term" value="F:transcription cis-regulatory region binding"/>
    <property type="evidence" value="ECO:0007669"/>
    <property type="project" value="TreeGrafter"/>
</dbReference>
<dbReference type="InterPro" id="IPR001647">
    <property type="entry name" value="HTH_TetR"/>
</dbReference>
<organism evidence="4 5">
    <name type="scientific">Streptomyces griseoaurantiacus</name>
    <dbReference type="NCBI Taxonomy" id="68213"/>
    <lineage>
        <taxon>Bacteria</taxon>
        <taxon>Bacillati</taxon>
        <taxon>Actinomycetota</taxon>
        <taxon>Actinomycetes</taxon>
        <taxon>Kitasatosporales</taxon>
        <taxon>Streptomycetaceae</taxon>
        <taxon>Streptomyces</taxon>
        <taxon>Streptomyces aurantiacus group</taxon>
    </lineage>
</organism>
<feature type="DNA-binding region" description="H-T-H motif" evidence="2">
    <location>
        <begin position="60"/>
        <end position="79"/>
    </location>
</feature>
<dbReference type="Gene3D" id="1.10.357.10">
    <property type="entry name" value="Tetracycline Repressor, domain 2"/>
    <property type="match status" value="1"/>
</dbReference>
<name>A0A1G7SRD2_9ACTN</name>
<protein>
    <submittedName>
        <fullName evidence="4">Transcriptional regulator, TetR family</fullName>
    </submittedName>
</protein>
<dbReference type="Proteomes" id="UP000198614">
    <property type="component" value="Unassembled WGS sequence"/>
</dbReference>
<sequence>MTEPLPSPRPARDDSAGRADLVLEPVGEAPRLRADAVRNSARLLEVAADLVALRGAENLTMEAVAQGAGVGKGTVFRRFGDRAGLMIALLDSHEQELQAGFLTGPPPLGPGAPAVERLRAFGSAVLRHEQAHRDLYLAAHIDIRRRRTVPAYSLRLSHLRLLLREAGAGGDLDLAAHSLLAYLDITLVDHLVLREAMSLERIESGWYELVARGTGAAAPDDR</sequence>
<evidence type="ECO:0000256" key="2">
    <source>
        <dbReference type="PROSITE-ProRule" id="PRU00335"/>
    </source>
</evidence>
<evidence type="ECO:0000313" key="4">
    <source>
        <dbReference type="EMBL" id="SDG24830.1"/>
    </source>
</evidence>
<dbReference type="AlphaFoldDB" id="A0A1G7SRD2"/>
<evidence type="ECO:0000313" key="5">
    <source>
        <dbReference type="Proteomes" id="UP000198614"/>
    </source>
</evidence>
<dbReference type="SUPFAM" id="SSF46689">
    <property type="entry name" value="Homeodomain-like"/>
    <property type="match status" value="1"/>
</dbReference>
<dbReference type="GO" id="GO:0003700">
    <property type="term" value="F:DNA-binding transcription factor activity"/>
    <property type="evidence" value="ECO:0007669"/>
    <property type="project" value="TreeGrafter"/>
</dbReference>
<dbReference type="PANTHER" id="PTHR30055">
    <property type="entry name" value="HTH-TYPE TRANSCRIPTIONAL REGULATOR RUTR"/>
    <property type="match status" value="1"/>
</dbReference>
<gene>
    <name evidence="4" type="ORF">SAMN05216260_11677</name>
</gene>
<accession>A0A1G7SRD2</accession>
<dbReference type="PRINTS" id="PR00455">
    <property type="entry name" value="HTHTETR"/>
</dbReference>
<evidence type="ECO:0000259" key="3">
    <source>
        <dbReference type="PROSITE" id="PS50977"/>
    </source>
</evidence>
<evidence type="ECO:0000256" key="1">
    <source>
        <dbReference type="ARBA" id="ARBA00023125"/>
    </source>
</evidence>
<feature type="domain" description="HTH tetR-type" evidence="3">
    <location>
        <begin position="37"/>
        <end position="97"/>
    </location>
</feature>
<dbReference type="Pfam" id="PF00440">
    <property type="entry name" value="TetR_N"/>
    <property type="match status" value="1"/>
</dbReference>
<dbReference type="OrthoDB" id="4542210at2"/>
<dbReference type="PROSITE" id="PS50977">
    <property type="entry name" value="HTH_TETR_2"/>
    <property type="match status" value="1"/>
</dbReference>
<dbReference type="InterPro" id="IPR009057">
    <property type="entry name" value="Homeodomain-like_sf"/>
</dbReference>
<reference evidence="4 5" key="1">
    <citation type="submission" date="2016-10" db="EMBL/GenBank/DDBJ databases">
        <authorList>
            <person name="de Groot N.N."/>
        </authorList>
    </citation>
    <scope>NUCLEOTIDE SEQUENCE [LARGE SCALE GENOMIC DNA]</scope>
    <source>
        <strain evidence="4 5">CGMCC 4.1859</strain>
    </source>
</reference>
<dbReference type="InterPro" id="IPR050109">
    <property type="entry name" value="HTH-type_TetR-like_transc_reg"/>
</dbReference>